<evidence type="ECO:0000313" key="6">
    <source>
        <dbReference type="Proteomes" id="UP000831787"/>
    </source>
</evidence>
<name>A0ABY4EP34_9BACI</name>
<comment type="similarity">
    <text evidence="1 3">Belongs to the short-chain dehydrogenases/reductases (SDR) family.</text>
</comment>
<dbReference type="Proteomes" id="UP000831787">
    <property type="component" value="Chromosome"/>
</dbReference>
<feature type="domain" description="Ketoreductase" evidence="4">
    <location>
        <begin position="6"/>
        <end position="181"/>
    </location>
</feature>
<evidence type="ECO:0000256" key="2">
    <source>
        <dbReference type="ARBA" id="ARBA00023002"/>
    </source>
</evidence>
<evidence type="ECO:0000313" key="5">
    <source>
        <dbReference type="EMBL" id="UOQ46223.1"/>
    </source>
</evidence>
<dbReference type="InterPro" id="IPR036291">
    <property type="entry name" value="NAD(P)-bd_dom_sf"/>
</dbReference>
<dbReference type="InterPro" id="IPR002347">
    <property type="entry name" value="SDR_fam"/>
</dbReference>
<evidence type="ECO:0000256" key="3">
    <source>
        <dbReference type="RuleBase" id="RU000363"/>
    </source>
</evidence>
<keyword evidence="6" id="KW-1185">Reference proteome</keyword>
<dbReference type="PRINTS" id="PR00080">
    <property type="entry name" value="SDRFAMILY"/>
</dbReference>
<proteinExistence type="inferred from homology"/>
<dbReference type="PANTHER" id="PTHR44196:SF1">
    <property type="entry name" value="DEHYDROGENASE_REDUCTASE SDR FAMILY MEMBER 7B"/>
    <property type="match status" value="1"/>
</dbReference>
<dbReference type="InterPro" id="IPR020904">
    <property type="entry name" value="Sc_DH/Rdtase_CS"/>
</dbReference>
<accession>A0ABY4EP34</accession>
<dbReference type="Pfam" id="PF00106">
    <property type="entry name" value="adh_short"/>
    <property type="match status" value="1"/>
</dbReference>
<keyword evidence="2" id="KW-0560">Oxidoreductase</keyword>
<dbReference type="RefSeq" id="WP_244713305.1">
    <property type="nucleotide sequence ID" value="NZ_CP095073.1"/>
</dbReference>
<dbReference type="SUPFAM" id="SSF51735">
    <property type="entry name" value="NAD(P)-binding Rossmann-fold domains"/>
    <property type="match status" value="1"/>
</dbReference>
<gene>
    <name evidence="5" type="ORF">MUN89_10090</name>
</gene>
<dbReference type="Gene3D" id="3.40.50.720">
    <property type="entry name" value="NAD(P)-binding Rossmann-like Domain"/>
    <property type="match status" value="1"/>
</dbReference>
<dbReference type="SMART" id="SM00822">
    <property type="entry name" value="PKS_KR"/>
    <property type="match status" value="1"/>
</dbReference>
<dbReference type="InterPro" id="IPR057326">
    <property type="entry name" value="KR_dom"/>
</dbReference>
<sequence>MNFSGHTILITGGGSGIGLALAERYLAAGNEVIIAGRTKDKLEEARHQHPGLHIKTCDVAKEEDRIELFTWITTHFPEVNILINNAGIQERFQLLKDTDDWKRAKNELKINVDGPVHLTMLFAPFFKEKEEAAIINVSSGLALSPGAWVPVYSATKAALHSFTQTLRLQLENTNIEVIEIFPPAVNTDLGGPGMHTFGANLQEFADSVFAEIEEGETEIGYGDSVHRLKADRESLKAGSKQAWEKFKQNNPGF</sequence>
<evidence type="ECO:0000256" key="1">
    <source>
        <dbReference type="ARBA" id="ARBA00006484"/>
    </source>
</evidence>
<dbReference type="PROSITE" id="PS00061">
    <property type="entry name" value="ADH_SHORT"/>
    <property type="match status" value="1"/>
</dbReference>
<dbReference type="EMBL" id="CP095073">
    <property type="protein sequence ID" value="UOQ46223.1"/>
    <property type="molecule type" value="Genomic_DNA"/>
</dbReference>
<protein>
    <submittedName>
        <fullName evidence="5">SDR family NAD(P)-dependent oxidoreductase</fullName>
    </submittedName>
</protein>
<organism evidence="5 6">
    <name type="scientific">Halobacillus salinarum</name>
    <dbReference type="NCBI Taxonomy" id="2932257"/>
    <lineage>
        <taxon>Bacteria</taxon>
        <taxon>Bacillati</taxon>
        <taxon>Bacillota</taxon>
        <taxon>Bacilli</taxon>
        <taxon>Bacillales</taxon>
        <taxon>Bacillaceae</taxon>
        <taxon>Halobacillus</taxon>
    </lineage>
</organism>
<reference evidence="5 6" key="1">
    <citation type="submission" date="2022-04" db="EMBL/GenBank/DDBJ databases">
        <title>Halobacillus sp. isolated from saltern.</title>
        <authorList>
            <person name="Won M."/>
            <person name="Lee C.-M."/>
            <person name="Woen H.-Y."/>
            <person name="Kwon S.-W."/>
        </authorList>
    </citation>
    <scope>NUCLEOTIDE SEQUENCE [LARGE SCALE GENOMIC DNA]</scope>
    <source>
        <strain evidence="5 6">SSBR10-3</strain>
    </source>
</reference>
<evidence type="ECO:0000259" key="4">
    <source>
        <dbReference type="SMART" id="SM00822"/>
    </source>
</evidence>
<dbReference type="PANTHER" id="PTHR44196">
    <property type="entry name" value="DEHYDROGENASE/REDUCTASE SDR FAMILY MEMBER 7B"/>
    <property type="match status" value="1"/>
</dbReference>
<dbReference type="PRINTS" id="PR00081">
    <property type="entry name" value="GDHRDH"/>
</dbReference>